<dbReference type="PANTHER" id="PTHR33941">
    <property type="entry name" value="PROPANEDIOL UTILIZATION PROTEIN PDUA"/>
    <property type="match status" value="1"/>
</dbReference>
<dbReference type="InterPro" id="IPR044872">
    <property type="entry name" value="CcmK/CsoS1_BMC"/>
</dbReference>
<keyword evidence="2" id="KW-1283">Bacterial microcompartment</keyword>
<name>Q6AM71_DESPS</name>
<evidence type="ECO:0000313" key="6">
    <source>
        <dbReference type="Proteomes" id="UP000000602"/>
    </source>
</evidence>
<dbReference type="EMBL" id="CR522870">
    <property type="protein sequence ID" value="CAG36554.1"/>
    <property type="molecule type" value="Genomic_DNA"/>
</dbReference>
<proteinExistence type="inferred from homology"/>
<dbReference type="CDD" id="cd07054">
    <property type="entry name" value="BMC_PduT_repeat2"/>
    <property type="match status" value="1"/>
</dbReference>
<dbReference type="Gene3D" id="3.30.70.1710">
    <property type="match status" value="2"/>
</dbReference>
<dbReference type="PANTHER" id="PTHR33941:SF11">
    <property type="entry name" value="BACTERIAL MICROCOMPARTMENT SHELL PROTEIN PDUJ"/>
    <property type="match status" value="1"/>
</dbReference>
<sequence>MQNRGNMKKNQEIDTLGVVESATIAAGVALTDTMLKVADVELLQATTICSGRYMIYISGDCAAVTAAVQAAEGSGRKILGSYVLSNVSPELVSFLRKGTVVKEVESLAVVECRNVSSGIAAADKALKSSAVCLARLVTGQGINGKSYFVISGDVASVGEAAKVAESVLGKNLIEVVIIPQPHASVVRSLVKGVRL</sequence>
<gene>
    <name evidence="5" type="ordered locus">DP1825</name>
</gene>
<feature type="domain" description="BMC" evidence="4">
    <location>
        <begin position="15"/>
        <end position="100"/>
    </location>
</feature>
<dbReference type="Pfam" id="PF00936">
    <property type="entry name" value="BMC"/>
    <property type="match status" value="2"/>
</dbReference>
<keyword evidence="6" id="KW-1185">Reference proteome</keyword>
<evidence type="ECO:0000256" key="3">
    <source>
        <dbReference type="PROSITE-ProRule" id="PRU01278"/>
    </source>
</evidence>
<dbReference type="PROSITE" id="PS51930">
    <property type="entry name" value="BMC_2"/>
    <property type="match status" value="2"/>
</dbReference>
<comment type="similarity">
    <text evidence="3">Belongs to the bacterial microcompartments protein family.</text>
</comment>
<dbReference type="PIRSF" id="PIRSF034834">
    <property type="entry name" value="PduT"/>
    <property type="match status" value="1"/>
</dbReference>
<evidence type="ECO:0000313" key="5">
    <source>
        <dbReference type="EMBL" id="CAG36554.1"/>
    </source>
</evidence>
<dbReference type="SUPFAM" id="SSF143414">
    <property type="entry name" value="CcmK-like"/>
    <property type="match status" value="2"/>
</dbReference>
<comment type="subcellular location">
    <subcellularLocation>
        <location evidence="1">Bacterial microcompartment</location>
    </subcellularLocation>
</comment>
<dbReference type="InterPro" id="IPR000249">
    <property type="entry name" value="BMC_dom"/>
</dbReference>
<dbReference type="GO" id="GO:0031469">
    <property type="term" value="C:bacterial microcompartment"/>
    <property type="evidence" value="ECO:0007669"/>
    <property type="project" value="UniProtKB-SubCell"/>
</dbReference>
<protein>
    <submittedName>
        <fullName evidence="5">Related to propanediol utilization protein (PduT)</fullName>
    </submittedName>
</protein>
<accession>Q6AM71</accession>
<dbReference type="InterPro" id="IPR037233">
    <property type="entry name" value="CcmK-like_sf"/>
</dbReference>
<evidence type="ECO:0000259" key="4">
    <source>
        <dbReference type="PROSITE" id="PS51930"/>
    </source>
</evidence>
<dbReference type="Proteomes" id="UP000000602">
    <property type="component" value="Chromosome"/>
</dbReference>
<evidence type="ECO:0000256" key="2">
    <source>
        <dbReference type="ARBA" id="ARBA00024446"/>
    </source>
</evidence>
<feature type="domain" description="BMC" evidence="4">
    <location>
        <begin position="106"/>
        <end position="190"/>
    </location>
</feature>
<evidence type="ECO:0000256" key="1">
    <source>
        <dbReference type="ARBA" id="ARBA00024322"/>
    </source>
</evidence>
<dbReference type="HOGENOM" id="CLU_115793_0_0_7"/>
<organism evidence="5 6">
    <name type="scientific">Desulfotalea psychrophila (strain LSv54 / DSM 12343)</name>
    <dbReference type="NCBI Taxonomy" id="177439"/>
    <lineage>
        <taxon>Bacteria</taxon>
        <taxon>Pseudomonadati</taxon>
        <taxon>Thermodesulfobacteriota</taxon>
        <taxon>Desulfobulbia</taxon>
        <taxon>Desulfobulbales</taxon>
        <taxon>Desulfocapsaceae</taxon>
        <taxon>Desulfotalea</taxon>
    </lineage>
</organism>
<dbReference type="AlphaFoldDB" id="Q6AM71"/>
<dbReference type="InterPro" id="IPR050575">
    <property type="entry name" value="BMC_shell"/>
</dbReference>
<dbReference type="STRING" id="177439.DP1825"/>
<dbReference type="InterPro" id="IPR011238">
    <property type="entry name" value="Micro_shell_prot_PduT"/>
</dbReference>
<dbReference type="eggNOG" id="COG4577">
    <property type="taxonomic scope" value="Bacteria"/>
</dbReference>
<dbReference type="KEGG" id="dps:DP1825"/>
<dbReference type="SMART" id="SM00877">
    <property type="entry name" value="BMC"/>
    <property type="match status" value="2"/>
</dbReference>
<reference evidence="6" key="1">
    <citation type="journal article" date="2004" name="Environ. Microbiol.">
        <title>The genome of Desulfotalea psychrophila, a sulfate-reducing bacterium from permanently cold Arctic sediments.</title>
        <authorList>
            <person name="Rabus R."/>
            <person name="Ruepp A."/>
            <person name="Frickey T."/>
            <person name="Rattei T."/>
            <person name="Fartmann B."/>
            <person name="Stark M."/>
            <person name="Bauer M."/>
            <person name="Zibat A."/>
            <person name="Lombardot T."/>
            <person name="Becker I."/>
            <person name="Amann J."/>
            <person name="Gellner K."/>
            <person name="Teeling H."/>
            <person name="Leuschner W.D."/>
            <person name="Gloeckner F.-O."/>
            <person name="Lupas A.N."/>
            <person name="Amann R."/>
            <person name="Klenk H.-P."/>
        </authorList>
    </citation>
    <scope>NUCLEOTIDE SEQUENCE [LARGE SCALE GENOMIC DNA]</scope>
    <source>
        <strain evidence="6">DSM 12343 / LSv54</strain>
    </source>
</reference>